<dbReference type="HOGENOM" id="CLU_1506370_0_0_1"/>
<dbReference type="KEGG" id="tet:TTHERM_01034480"/>
<feature type="signal peptide" evidence="1">
    <location>
        <begin position="1"/>
        <end position="23"/>
    </location>
</feature>
<proteinExistence type="predicted"/>
<protein>
    <recommendedName>
        <fullName evidence="4">Transmembrane protein</fullName>
    </recommendedName>
</protein>
<evidence type="ECO:0000256" key="1">
    <source>
        <dbReference type="SAM" id="SignalP"/>
    </source>
</evidence>
<keyword evidence="1" id="KW-0732">Signal</keyword>
<evidence type="ECO:0000313" key="3">
    <source>
        <dbReference type="Proteomes" id="UP000009168"/>
    </source>
</evidence>
<dbReference type="AlphaFoldDB" id="Q235I1"/>
<dbReference type="InParanoid" id="Q235I1"/>
<feature type="chain" id="PRO_5004201585" description="Transmembrane protein" evidence="1">
    <location>
        <begin position="24"/>
        <end position="72"/>
    </location>
</feature>
<organism evidence="2 3">
    <name type="scientific">Tetrahymena thermophila (strain SB210)</name>
    <dbReference type="NCBI Taxonomy" id="312017"/>
    <lineage>
        <taxon>Eukaryota</taxon>
        <taxon>Sar</taxon>
        <taxon>Alveolata</taxon>
        <taxon>Ciliophora</taxon>
        <taxon>Intramacronucleata</taxon>
        <taxon>Oligohymenophorea</taxon>
        <taxon>Hymenostomatida</taxon>
        <taxon>Tetrahymenina</taxon>
        <taxon>Tetrahymenidae</taxon>
        <taxon>Tetrahymena</taxon>
    </lineage>
</organism>
<reference evidence="3" key="1">
    <citation type="journal article" date="2006" name="PLoS Biol.">
        <title>Macronuclear genome sequence of the ciliate Tetrahymena thermophila, a model eukaryote.</title>
        <authorList>
            <person name="Eisen J.A."/>
            <person name="Coyne R.S."/>
            <person name="Wu M."/>
            <person name="Wu D."/>
            <person name="Thiagarajan M."/>
            <person name="Wortman J.R."/>
            <person name="Badger J.H."/>
            <person name="Ren Q."/>
            <person name="Amedeo P."/>
            <person name="Jones K.M."/>
            <person name="Tallon L.J."/>
            <person name="Delcher A.L."/>
            <person name="Salzberg S.L."/>
            <person name="Silva J.C."/>
            <person name="Haas B.J."/>
            <person name="Majoros W.H."/>
            <person name="Farzad M."/>
            <person name="Carlton J.M."/>
            <person name="Smith R.K. Jr."/>
            <person name="Garg J."/>
            <person name="Pearlman R.E."/>
            <person name="Karrer K.M."/>
            <person name="Sun L."/>
            <person name="Manning G."/>
            <person name="Elde N.C."/>
            <person name="Turkewitz A.P."/>
            <person name="Asai D.J."/>
            <person name="Wilkes D.E."/>
            <person name="Wang Y."/>
            <person name="Cai H."/>
            <person name="Collins K."/>
            <person name="Stewart B.A."/>
            <person name="Lee S.R."/>
            <person name="Wilamowska K."/>
            <person name="Weinberg Z."/>
            <person name="Ruzzo W.L."/>
            <person name="Wloga D."/>
            <person name="Gaertig J."/>
            <person name="Frankel J."/>
            <person name="Tsao C.-C."/>
            <person name="Gorovsky M.A."/>
            <person name="Keeling P.J."/>
            <person name="Waller R.F."/>
            <person name="Patron N.J."/>
            <person name="Cherry J.M."/>
            <person name="Stover N.A."/>
            <person name="Krieger C.J."/>
            <person name="del Toro C."/>
            <person name="Ryder H.F."/>
            <person name="Williamson S.C."/>
            <person name="Barbeau R.A."/>
            <person name="Hamilton E.P."/>
            <person name="Orias E."/>
        </authorList>
    </citation>
    <scope>NUCLEOTIDE SEQUENCE [LARGE SCALE GENOMIC DNA]</scope>
    <source>
        <strain evidence="3">SB210</strain>
    </source>
</reference>
<keyword evidence="3" id="KW-1185">Reference proteome</keyword>
<gene>
    <name evidence="2" type="ORF">TTHERM_01034480</name>
</gene>
<evidence type="ECO:0008006" key="4">
    <source>
        <dbReference type="Google" id="ProtNLM"/>
    </source>
</evidence>
<dbReference type="RefSeq" id="XP_001012465.2">
    <property type="nucleotide sequence ID" value="XM_001012465.2"/>
</dbReference>
<evidence type="ECO:0000313" key="2">
    <source>
        <dbReference type="EMBL" id="EAR92220.2"/>
    </source>
</evidence>
<dbReference type="GeneID" id="7843041"/>
<dbReference type="Proteomes" id="UP000009168">
    <property type="component" value="Unassembled WGS sequence"/>
</dbReference>
<name>Q235I1_TETTS</name>
<sequence>MRFFKIICIIAVLALIALPYAQAENFRSEQDKQDRKKDCIASQTRIEVHDCKYCCSAECIIPQHHLGEPYCA</sequence>
<dbReference type="EMBL" id="GG662762">
    <property type="protein sequence ID" value="EAR92220.2"/>
    <property type="molecule type" value="Genomic_DNA"/>
</dbReference>
<accession>Q235I1</accession>